<dbReference type="CDD" id="cd09141">
    <property type="entry name" value="PLDc_vPLD1_2_yPLD_like_2"/>
    <property type="match status" value="1"/>
</dbReference>
<comment type="catalytic activity">
    <reaction evidence="1">
        <text>a 1,2-diacyl-sn-glycero-3-phosphocholine + H2O = a 1,2-diacyl-sn-glycero-3-phosphate + choline + H(+)</text>
        <dbReference type="Rhea" id="RHEA:14445"/>
        <dbReference type="ChEBI" id="CHEBI:15354"/>
        <dbReference type="ChEBI" id="CHEBI:15377"/>
        <dbReference type="ChEBI" id="CHEBI:15378"/>
        <dbReference type="ChEBI" id="CHEBI:57643"/>
        <dbReference type="ChEBI" id="CHEBI:58608"/>
        <dbReference type="EC" id="3.1.4.4"/>
    </reaction>
</comment>
<dbReference type="PROSITE" id="PS50035">
    <property type="entry name" value="PLD"/>
    <property type="match status" value="2"/>
</dbReference>
<feature type="domain" description="PLD phosphodiesterase" evidence="5">
    <location>
        <begin position="153"/>
        <end position="180"/>
    </location>
</feature>
<dbReference type="Pfam" id="PF00614">
    <property type="entry name" value="PLDc"/>
    <property type="match status" value="1"/>
</dbReference>
<feature type="domain" description="PLD phosphodiesterase" evidence="5">
    <location>
        <begin position="528"/>
        <end position="555"/>
    </location>
</feature>
<accession>A0A0A1F7X5</accession>
<evidence type="ECO:0000313" key="7">
    <source>
        <dbReference type="Proteomes" id="UP000030302"/>
    </source>
</evidence>
<evidence type="ECO:0000313" key="6">
    <source>
        <dbReference type="EMBL" id="AIY39895.1"/>
    </source>
</evidence>
<dbReference type="Pfam" id="PF13091">
    <property type="entry name" value="PLDc_2"/>
    <property type="match status" value="1"/>
</dbReference>
<keyword evidence="4" id="KW-0443">Lipid metabolism</keyword>
<evidence type="ECO:0000256" key="4">
    <source>
        <dbReference type="ARBA" id="ARBA00023098"/>
    </source>
</evidence>
<dbReference type="RefSeq" id="WP_038485417.1">
    <property type="nucleotide sequence ID" value="NZ_CP009962.1"/>
</dbReference>
<evidence type="ECO:0000256" key="2">
    <source>
        <dbReference type="ARBA" id="ARBA00022737"/>
    </source>
</evidence>
<organism evidence="6 7">
    <name type="scientific">Collimonas arenae</name>
    <dbReference type="NCBI Taxonomy" id="279058"/>
    <lineage>
        <taxon>Bacteria</taxon>
        <taxon>Pseudomonadati</taxon>
        <taxon>Pseudomonadota</taxon>
        <taxon>Betaproteobacteria</taxon>
        <taxon>Burkholderiales</taxon>
        <taxon>Oxalobacteraceae</taxon>
        <taxon>Collimonas</taxon>
    </lineage>
</organism>
<dbReference type="InterPro" id="IPR025202">
    <property type="entry name" value="PLD-like_dom"/>
</dbReference>
<protein>
    <submittedName>
        <fullName evidence="6">Phospholipase D1</fullName>
        <ecNumber evidence="6">3.1.4.4</ecNumber>
    </submittedName>
</protein>
<dbReference type="Gene3D" id="3.30.870.10">
    <property type="entry name" value="Endonuclease Chain A"/>
    <property type="match status" value="2"/>
</dbReference>
<dbReference type="PANTHER" id="PTHR18896:SF76">
    <property type="entry name" value="PHOSPHOLIPASE"/>
    <property type="match status" value="1"/>
</dbReference>
<name>A0A0A1F7X5_9BURK</name>
<proteinExistence type="predicted"/>
<sequence length="758" mass="85054">MDSYTAQLTAGTNTSITGQYFDLDQPFAFPRYGNECIRRTTGKDYFEAVAREIRAAKSFILITDWQLDYDVELDQRGVSGHPGRLSELLAAAMQRGVHVRVMLYDPITIAVDTHAQKSRKYLMELPQGTGSIEVMLQNPNTGRDILDRKNSNDFFSHHQKTLVIDGQIAFLGGMDLAYGRWDTNSFDVVIDPKMHVINDAYNQQLTPAHSLTPEEILLTNGNNKRPGFQASYGADGKVFDASFQPRQPWQDINLQIKGPAAFDVFVNFILRWNSFAGKDTNLLDRGMAVNWFKQAKGADYLCDPLQKGAGTAVVQICRSVSSQQLKDELSLWNNAHQYINDDWKQPDRTRRNAVQAARKAWVQDNQTSVLDAMINCIRSAQGFIYIENQFFVSDCGVDKFGTHSPAKNKIIAELANAIGKAIYAERPFHVWLVLPEHPEGMLEEAGTSSQLWWALQGVKRAQNSLIHRINATLVGFHLKEWKLEVQPKTNDEISMLLQQHGMQDKWREYLTVLNLRNYGSTEKSVLTEMVYIHSKLIIVDDAVAIIGSANINDRSLNGDGDTELAAVVVDTAEAGMTDVGNGIKIITRKFARELRMQQWKKHLGVLVDQSTTGVQKENHPPQSINIEHPLADATIKGIQNLAQENRAAYNEVFLHTPRNSFKTLTEGREKAYPLLFSGNGKHDFAAQPSLQPAYMSRTNTVTEHHVVDKAIDTLRAKVKGFWVEMPLDWGSEEKKTPKPPISPTVIASISSNSTLDTV</sequence>
<dbReference type="InterPro" id="IPR015679">
    <property type="entry name" value="PLipase_D_fam"/>
</dbReference>
<dbReference type="Proteomes" id="UP000030302">
    <property type="component" value="Chromosome"/>
</dbReference>
<dbReference type="STRING" id="279058.LT85_0735"/>
<dbReference type="GO" id="GO:0009395">
    <property type="term" value="P:phospholipid catabolic process"/>
    <property type="evidence" value="ECO:0007669"/>
    <property type="project" value="TreeGrafter"/>
</dbReference>
<dbReference type="OrthoDB" id="8828485at2"/>
<evidence type="ECO:0000256" key="3">
    <source>
        <dbReference type="ARBA" id="ARBA00022801"/>
    </source>
</evidence>
<gene>
    <name evidence="6" type="ORF">LT85_0735</name>
</gene>
<dbReference type="EC" id="3.1.4.4" evidence="6"/>
<dbReference type="HOGENOM" id="CLU_000690_2_1_4"/>
<keyword evidence="3 6" id="KW-0378">Hydrolase</keyword>
<evidence type="ECO:0000256" key="1">
    <source>
        <dbReference type="ARBA" id="ARBA00000798"/>
    </source>
</evidence>
<dbReference type="AlphaFoldDB" id="A0A0A1F7X5"/>
<dbReference type="PANTHER" id="PTHR18896">
    <property type="entry name" value="PHOSPHOLIPASE D"/>
    <property type="match status" value="1"/>
</dbReference>
<dbReference type="SUPFAM" id="SSF56024">
    <property type="entry name" value="Phospholipase D/nuclease"/>
    <property type="match status" value="2"/>
</dbReference>
<reference evidence="7" key="1">
    <citation type="journal article" date="2014" name="Soil Biol. Biochem.">
        <title>Structure and function of bacterial communities in ageing soils: Insights from the Mendocino ecological staircase.</title>
        <authorList>
            <person name="Uroz S."/>
            <person name="Tech J.J."/>
            <person name="Sawaya N.A."/>
            <person name="Frey-Klett P."/>
            <person name="Leveau J.H.J."/>
        </authorList>
    </citation>
    <scope>NUCLEOTIDE SEQUENCE [LARGE SCALE GENOMIC DNA]</scope>
    <source>
        <strain evidence="7">Cal35</strain>
    </source>
</reference>
<keyword evidence="2" id="KW-0677">Repeat</keyword>
<dbReference type="SMART" id="SM00155">
    <property type="entry name" value="PLDc"/>
    <property type="match status" value="2"/>
</dbReference>
<dbReference type="GO" id="GO:0004630">
    <property type="term" value="F:phospholipase D activity"/>
    <property type="evidence" value="ECO:0007669"/>
    <property type="project" value="UniProtKB-EC"/>
</dbReference>
<dbReference type="KEGG" id="care:LT85_0735"/>
<dbReference type="EMBL" id="CP009962">
    <property type="protein sequence ID" value="AIY39895.1"/>
    <property type="molecule type" value="Genomic_DNA"/>
</dbReference>
<keyword evidence="7" id="KW-1185">Reference proteome</keyword>
<dbReference type="InterPro" id="IPR001736">
    <property type="entry name" value="PLipase_D/transphosphatidylase"/>
</dbReference>
<evidence type="ECO:0000259" key="5">
    <source>
        <dbReference type="PROSITE" id="PS50035"/>
    </source>
</evidence>